<dbReference type="Proteomes" id="UP000754750">
    <property type="component" value="Unassembled WGS sequence"/>
</dbReference>
<evidence type="ECO:0000313" key="2">
    <source>
        <dbReference type="Proteomes" id="UP000754750"/>
    </source>
</evidence>
<reference evidence="1" key="1">
    <citation type="submission" date="2019-04" db="EMBL/GenBank/DDBJ databases">
        <title>Evolution of Biomass-Degrading Anaerobic Consortia Revealed by Metagenomics.</title>
        <authorList>
            <person name="Peng X."/>
        </authorList>
    </citation>
    <scope>NUCLEOTIDE SEQUENCE</scope>
    <source>
        <strain evidence="1">SIG551</strain>
    </source>
</reference>
<name>A0A928KUS6_9FIRM</name>
<comment type="caution">
    <text evidence="1">The sequence shown here is derived from an EMBL/GenBank/DDBJ whole genome shotgun (WGS) entry which is preliminary data.</text>
</comment>
<sequence length="97" mass="11144">MEQKGIARKLDQHGRIVIPIEARQLLGWTAHTPIEIGRLGRYILLYTQGESDAKPIPVRENPVLRETEEMLGNLPDQDLLLVWEILHRLTKQQKGAE</sequence>
<dbReference type="AlphaFoldDB" id="A0A928KUS6"/>
<protein>
    <submittedName>
        <fullName evidence="1">AbrB family transcriptional regulator</fullName>
    </submittedName>
</protein>
<organism evidence="1 2">
    <name type="scientific">Faecalispora sporosphaeroides</name>
    <dbReference type="NCBI Taxonomy" id="1549"/>
    <lineage>
        <taxon>Bacteria</taxon>
        <taxon>Bacillati</taxon>
        <taxon>Bacillota</taxon>
        <taxon>Clostridia</taxon>
        <taxon>Eubacteriales</taxon>
        <taxon>Oscillospiraceae</taxon>
        <taxon>Faecalispora</taxon>
    </lineage>
</organism>
<dbReference type="RefSeq" id="WP_020074545.1">
    <property type="nucleotide sequence ID" value="NZ_JBKWRC010000003.1"/>
</dbReference>
<accession>A0A928KUS6</accession>
<dbReference type="SUPFAM" id="SSF89447">
    <property type="entry name" value="AbrB/MazE/MraZ-like"/>
    <property type="match status" value="1"/>
</dbReference>
<dbReference type="Gene3D" id="2.10.260.10">
    <property type="match status" value="1"/>
</dbReference>
<evidence type="ECO:0000313" key="1">
    <source>
        <dbReference type="EMBL" id="MBE6834423.1"/>
    </source>
</evidence>
<proteinExistence type="predicted"/>
<dbReference type="EMBL" id="SVNY01000007">
    <property type="protein sequence ID" value="MBE6834423.1"/>
    <property type="molecule type" value="Genomic_DNA"/>
</dbReference>
<dbReference type="InterPro" id="IPR037914">
    <property type="entry name" value="SpoVT-AbrB_sf"/>
</dbReference>
<gene>
    <name evidence="1" type="ORF">E7512_12755</name>
</gene>